<evidence type="ECO:0000313" key="3">
    <source>
        <dbReference type="WBParaSite" id="nRc.2.0.1.t39914-RA"/>
    </source>
</evidence>
<reference evidence="3" key="1">
    <citation type="submission" date="2022-11" db="UniProtKB">
        <authorList>
            <consortium name="WormBaseParasite"/>
        </authorList>
    </citation>
    <scope>IDENTIFICATION</scope>
</reference>
<feature type="domain" description="Structure-specific endonuclease subunit SLX1 C-terminal" evidence="1">
    <location>
        <begin position="68"/>
        <end position="134"/>
    </location>
</feature>
<name>A0A915KN83_ROMCU</name>
<dbReference type="InterPro" id="IPR013083">
    <property type="entry name" value="Znf_RING/FYVE/PHD"/>
</dbReference>
<organism evidence="2 3">
    <name type="scientific">Romanomermis culicivorax</name>
    <name type="common">Nematode worm</name>
    <dbReference type="NCBI Taxonomy" id="13658"/>
    <lineage>
        <taxon>Eukaryota</taxon>
        <taxon>Metazoa</taxon>
        <taxon>Ecdysozoa</taxon>
        <taxon>Nematoda</taxon>
        <taxon>Enoplea</taxon>
        <taxon>Dorylaimia</taxon>
        <taxon>Mermithida</taxon>
        <taxon>Mermithoidea</taxon>
        <taxon>Mermithidae</taxon>
        <taxon>Romanomermis</taxon>
    </lineage>
</organism>
<dbReference type="AlphaFoldDB" id="A0A915KN83"/>
<evidence type="ECO:0000313" key="2">
    <source>
        <dbReference type="Proteomes" id="UP000887565"/>
    </source>
</evidence>
<dbReference type="Proteomes" id="UP000887565">
    <property type="component" value="Unplaced"/>
</dbReference>
<protein>
    <submittedName>
        <fullName evidence="3">FANCL C-terminal domain-containing protein</fullName>
    </submittedName>
</protein>
<dbReference type="WBParaSite" id="nRc.2.0.1.t39914-RA">
    <property type="protein sequence ID" value="nRc.2.0.1.t39914-RA"/>
    <property type="gene ID" value="nRc.2.0.1.g39914"/>
</dbReference>
<keyword evidence="2" id="KW-1185">Reference proteome</keyword>
<proteinExistence type="predicted"/>
<sequence length="138" mass="16271">RARQYLSIYVALLTKTNYTENLSYEFRNEFAFPLEPPDHMKIVHAPIIEALNVYSNFKPEIDILDEKTCRICSIIRNEEENSKLKCPDRNCRAFYHVTCLAENFLRKCDEFGAFLIPLRGHCPSCFKSILWTDLLRFN</sequence>
<dbReference type="InterPro" id="IPR048749">
    <property type="entry name" value="SLX1_C"/>
</dbReference>
<evidence type="ECO:0000259" key="1">
    <source>
        <dbReference type="Pfam" id="PF21202"/>
    </source>
</evidence>
<accession>A0A915KN83</accession>
<dbReference type="Gene3D" id="3.30.40.10">
    <property type="entry name" value="Zinc/RING finger domain, C3HC4 (zinc finger)"/>
    <property type="match status" value="1"/>
</dbReference>
<dbReference type="Pfam" id="PF21202">
    <property type="entry name" value="SLX1_C"/>
    <property type="match status" value="1"/>
</dbReference>